<accession>A0A975Y505</accession>
<gene>
    <name evidence="1" type="ORF">B6N60_02421</name>
</gene>
<dbReference type="RefSeq" id="WP_190604790.1">
    <property type="nucleotide sequence ID" value="NZ_CP021056.1"/>
</dbReference>
<dbReference type="EMBL" id="CP021056">
    <property type="protein sequence ID" value="QXE23731.1"/>
    <property type="molecule type" value="Genomic_DNA"/>
</dbReference>
<reference evidence="1" key="1">
    <citation type="submission" date="2017-04" db="EMBL/GenBank/DDBJ databases">
        <title>Genome deletions in a multicellular cyanobacterial endosymbiont for morphological adaptation in marine diatoms.</title>
        <authorList>
            <person name="Wang Y."/>
            <person name="Gao H."/>
            <person name="Li R."/>
            <person name="Xu X."/>
        </authorList>
    </citation>
    <scope>NUCLEOTIDE SEQUENCE</scope>
    <source>
        <strain evidence="1">FACHB 800</strain>
    </source>
</reference>
<dbReference type="KEGG" id="rsin:B6N60_02421"/>
<dbReference type="AlphaFoldDB" id="A0A975Y505"/>
<name>A0A975Y505_9NOST</name>
<dbReference type="Proteomes" id="UP000683511">
    <property type="component" value="Chromosome"/>
</dbReference>
<keyword evidence="2" id="KW-1185">Reference proteome</keyword>
<evidence type="ECO:0000313" key="1">
    <source>
        <dbReference type="EMBL" id="QXE23731.1"/>
    </source>
</evidence>
<protein>
    <submittedName>
        <fullName evidence="1">Uncharacterized protein</fullName>
    </submittedName>
</protein>
<evidence type="ECO:0000313" key="2">
    <source>
        <dbReference type="Proteomes" id="UP000683511"/>
    </source>
</evidence>
<organism evidence="1 2">
    <name type="scientific">Richelia sinica FACHB-800</name>
    <dbReference type="NCBI Taxonomy" id="1357546"/>
    <lineage>
        <taxon>Bacteria</taxon>
        <taxon>Bacillati</taxon>
        <taxon>Cyanobacteriota</taxon>
        <taxon>Cyanophyceae</taxon>
        <taxon>Nostocales</taxon>
        <taxon>Nostocaceae</taxon>
        <taxon>Richelia</taxon>
    </lineage>
</organism>
<sequence>MDLETQIQLLINNAPQDGQTPQIVAAIAPTLMALAQKLQHTHYYILQNSQGNWVLTTLSNRSNPEIEKRVIYAFPTLQDVSLSSSAGLDPQILAKAMPVIQILFQLVALEPVDSIVFRETPGSNNHTVEVQRQEFQTLIQQQLQQHKRSRQVPPNIA</sequence>
<proteinExistence type="predicted"/>